<proteinExistence type="predicted"/>
<sequence>MFSSSSESVTVVITDRCGDCDGLGDLVFSPQAFMQLAQLEVGRIQGMTWSFDYS</sequence>
<dbReference type="Gene3D" id="2.40.40.10">
    <property type="entry name" value="RlpA-like domain"/>
    <property type="match status" value="1"/>
</dbReference>
<accession>A0A0H2S6D5</accession>
<organism evidence="1 2">
    <name type="scientific">Schizopora paradoxa</name>
    <dbReference type="NCBI Taxonomy" id="27342"/>
    <lineage>
        <taxon>Eukaryota</taxon>
        <taxon>Fungi</taxon>
        <taxon>Dikarya</taxon>
        <taxon>Basidiomycota</taxon>
        <taxon>Agaricomycotina</taxon>
        <taxon>Agaricomycetes</taxon>
        <taxon>Hymenochaetales</taxon>
        <taxon>Schizoporaceae</taxon>
        <taxon>Schizopora</taxon>
    </lineage>
</organism>
<protein>
    <recommendedName>
        <fullName evidence="3">RlpA-like protein double-psi beta-barrel domain-containing protein</fullName>
    </recommendedName>
</protein>
<gene>
    <name evidence="1" type="ORF">SCHPADRAFT_900861</name>
</gene>
<dbReference type="AlphaFoldDB" id="A0A0H2S6D5"/>
<evidence type="ECO:0000313" key="1">
    <source>
        <dbReference type="EMBL" id="KLO17238.1"/>
    </source>
</evidence>
<reference evidence="1 2" key="1">
    <citation type="submission" date="2015-04" db="EMBL/GenBank/DDBJ databases">
        <title>Complete genome sequence of Schizopora paradoxa KUC8140, a cosmopolitan wood degrader in East Asia.</title>
        <authorList>
            <consortium name="DOE Joint Genome Institute"/>
            <person name="Min B."/>
            <person name="Park H."/>
            <person name="Jang Y."/>
            <person name="Kim J.-J."/>
            <person name="Kim K.H."/>
            <person name="Pangilinan J."/>
            <person name="Lipzen A."/>
            <person name="Riley R."/>
            <person name="Grigoriev I.V."/>
            <person name="Spatafora J.W."/>
            <person name="Choi I.-G."/>
        </authorList>
    </citation>
    <scope>NUCLEOTIDE SEQUENCE [LARGE SCALE GENOMIC DNA]</scope>
    <source>
        <strain evidence="1 2">KUC8140</strain>
    </source>
</reference>
<dbReference type="InterPro" id="IPR036908">
    <property type="entry name" value="RlpA-like_sf"/>
</dbReference>
<dbReference type="InParanoid" id="A0A0H2S6D5"/>
<evidence type="ECO:0000313" key="2">
    <source>
        <dbReference type="Proteomes" id="UP000053477"/>
    </source>
</evidence>
<dbReference type="Proteomes" id="UP000053477">
    <property type="component" value="Unassembled WGS sequence"/>
</dbReference>
<dbReference type="EMBL" id="KQ085907">
    <property type="protein sequence ID" value="KLO17238.1"/>
    <property type="molecule type" value="Genomic_DNA"/>
</dbReference>
<name>A0A0H2S6D5_9AGAM</name>
<dbReference type="SUPFAM" id="SSF50685">
    <property type="entry name" value="Barwin-like endoglucanases"/>
    <property type="match status" value="1"/>
</dbReference>
<keyword evidence="2" id="KW-1185">Reference proteome</keyword>
<evidence type="ECO:0008006" key="3">
    <source>
        <dbReference type="Google" id="ProtNLM"/>
    </source>
</evidence>